<evidence type="ECO:0000256" key="8">
    <source>
        <dbReference type="ARBA" id="ARBA00023224"/>
    </source>
</evidence>
<evidence type="ECO:0000256" key="4">
    <source>
        <dbReference type="ARBA" id="ARBA00022725"/>
    </source>
</evidence>
<evidence type="ECO:0000256" key="5">
    <source>
        <dbReference type="ARBA" id="ARBA00022989"/>
    </source>
</evidence>
<feature type="transmembrane region" description="Helical" evidence="9">
    <location>
        <begin position="16"/>
        <end position="34"/>
    </location>
</feature>
<keyword evidence="3 9" id="KW-0812">Transmembrane</keyword>
<dbReference type="EMBL" id="MT887347">
    <property type="protein sequence ID" value="QTG40723.1"/>
    <property type="molecule type" value="mRNA"/>
</dbReference>
<dbReference type="PANTHER" id="PTHR21137">
    <property type="entry name" value="ODORANT RECEPTOR"/>
    <property type="match status" value="1"/>
</dbReference>
<evidence type="ECO:0000256" key="9">
    <source>
        <dbReference type="RuleBase" id="RU351113"/>
    </source>
</evidence>
<feature type="transmembrane region" description="Helical" evidence="9">
    <location>
        <begin position="141"/>
        <end position="158"/>
    </location>
</feature>
<evidence type="ECO:0000256" key="7">
    <source>
        <dbReference type="ARBA" id="ARBA00023170"/>
    </source>
</evidence>
<proteinExistence type="evidence at transcript level"/>
<protein>
    <recommendedName>
        <fullName evidence="9">Odorant receptor</fullName>
    </recommendedName>
</protein>
<dbReference type="Pfam" id="PF02949">
    <property type="entry name" value="7tm_6"/>
    <property type="match status" value="1"/>
</dbReference>
<dbReference type="GO" id="GO:0005886">
    <property type="term" value="C:plasma membrane"/>
    <property type="evidence" value="ECO:0007669"/>
    <property type="project" value="UniProtKB-SubCell"/>
</dbReference>
<evidence type="ECO:0000313" key="10">
    <source>
        <dbReference type="EMBL" id="QTG40723.1"/>
    </source>
</evidence>
<feature type="transmembrane region" description="Helical" evidence="9">
    <location>
        <begin position="79"/>
        <end position="100"/>
    </location>
</feature>
<evidence type="ECO:0000256" key="2">
    <source>
        <dbReference type="ARBA" id="ARBA00022606"/>
    </source>
</evidence>
<dbReference type="GO" id="GO:0005549">
    <property type="term" value="F:odorant binding"/>
    <property type="evidence" value="ECO:0007669"/>
    <property type="project" value="InterPro"/>
</dbReference>
<feature type="transmembrane region" description="Helical" evidence="9">
    <location>
        <begin position="196"/>
        <end position="228"/>
    </location>
</feature>
<dbReference type="AlphaFoldDB" id="A0A8A5RCH6"/>
<sequence length="411" mass="47510">MEKRVFSKDTEKNTRLIGFLKTLMICTGTWSYHWTDNFMLEKIYKYFSFFPLAVFAAFYFLLMMELLRVLIEQDKLDSFLLNLGVFLDASKITIRFVFYFKNNVLRKFKDIMMDEQDIFESQEPEVIQYYLKRAKSWRSTLIFLYINTCLCSYGYMLVEISDNILVNKKHKINNESVEPPFLYQIYFPNPDQNIIYIYWVNCFMVTFIILAVNVSFAISTTCMVYGATQLEIFQFRLKHIHEVANKSYDGNIALTLKIYIQKHQKLISFITDLNDCIRSVTLGEFLISSINCASVVADITKVNDIGLSATYAGAYVLLLVAQIFTYASVASEIKIQSAAIADAIYECEWYNFDKSSQKMINILQARAQKPLEMTIGPFGAMTNETAVMMMKACYSYVAFMKDSGVANTSTE</sequence>
<comment type="caution">
    <text evidence="9">Lacks conserved residue(s) required for the propagation of feature annotation.</text>
</comment>
<feature type="transmembrane region" description="Helical" evidence="9">
    <location>
        <begin position="46"/>
        <end position="67"/>
    </location>
</feature>
<dbReference type="GO" id="GO:0004984">
    <property type="term" value="F:olfactory receptor activity"/>
    <property type="evidence" value="ECO:0007669"/>
    <property type="project" value="InterPro"/>
</dbReference>
<keyword evidence="6 9" id="KW-0472">Membrane</keyword>
<organism evidence="10">
    <name type="scientific">Rhynchophorus palmarum</name>
    <dbReference type="NCBI Taxonomy" id="93128"/>
    <lineage>
        <taxon>Eukaryota</taxon>
        <taxon>Metazoa</taxon>
        <taxon>Ecdysozoa</taxon>
        <taxon>Arthropoda</taxon>
        <taxon>Hexapoda</taxon>
        <taxon>Insecta</taxon>
        <taxon>Pterygota</taxon>
        <taxon>Neoptera</taxon>
        <taxon>Endopterygota</taxon>
        <taxon>Coleoptera</taxon>
        <taxon>Polyphaga</taxon>
        <taxon>Cucujiformia</taxon>
        <taxon>Curculionidae</taxon>
        <taxon>Dryophthorinae</taxon>
        <taxon>Rhynchophorus</taxon>
    </lineage>
</organism>
<comment type="subcellular location">
    <subcellularLocation>
        <location evidence="9">Cell membrane</location>
        <topology evidence="9">Multi-pass membrane protein</topology>
    </subcellularLocation>
    <subcellularLocation>
        <location evidence="1">Membrane</location>
        <topology evidence="1">Multi-pass membrane protein</topology>
    </subcellularLocation>
</comment>
<reference evidence="10" key="1">
    <citation type="journal article" date="2021" name="Mol. Ecol.">
        <title>Pheromone receptor of the globally invasive quarantine pest of the palm tree, the red palm weevil (Rhynchophorus ferrugineus).</title>
        <authorList>
            <person name="Antony B."/>
            <person name="Johny J."/>
            <person name="Montagne N."/>
            <person name="Jacquin-Joly E."/>
            <person name="Capoduro R."/>
            <person name="Cali K."/>
            <person name="Persaud K."/>
            <person name="Al-Saleh M.A."/>
            <person name="Pain A."/>
        </authorList>
    </citation>
    <scope>NUCLEOTIDE SEQUENCE</scope>
</reference>
<keyword evidence="4 9" id="KW-0552">Olfaction</keyword>
<dbReference type="InterPro" id="IPR004117">
    <property type="entry name" value="7tm6_olfct_rcpt"/>
</dbReference>
<evidence type="ECO:0000256" key="6">
    <source>
        <dbReference type="ARBA" id="ARBA00023136"/>
    </source>
</evidence>
<evidence type="ECO:0000256" key="1">
    <source>
        <dbReference type="ARBA" id="ARBA00004141"/>
    </source>
</evidence>
<dbReference type="GO" id="GO:0007165">
    <property type="term" value="P:signal transduction"/>
    <property type="evidence" value="ECO:0007669"/>
    <property type="project" value="UniProtKB-KW"/>
</dbReference>
<keyword evidence="2 9" id="KW-0716">Sensory transduction</keyword>
<accession>A0A8A5RCH6</accession>
<comment type="similarity">
    <text evidence="9">Belongs to the insect chemoreceptor superfamily. Heteromeric odorant receptor channel (TC 1.A.69) family.</text>
</comment>
<keyword evidence="7 9" id="KW-0675">Receptor</keyword>
<keyword evidence="8 9" id="KW-0807">Transducer</keyword>
<name>A0A8A5RCH6_9CUCU</name>
<evidence type="ECO:0000256" key="3">
    <source>
        <dbReference type="ARBA" id="ARBA00022692"/>
    </source>
</evidence>
<keyword evidence="5 9" id="KW-1133">Transmembrane helix</keyword>
<dbReference type="PANTHER" id="PTHR21137:SF40">
    <property type="entry name" value="ODORANT RECEPTOR 56A"/>
    <property type="match status" value="1"/>
</dbReference>